<name>A0A382VC40_9ZZZZ</name>
<dbReference type="Gene3D" id="3.40.50.2300">
    <property type="match status" value="1"/>
</dbReference>
<evidence type="ECO:0000313" key="3">
    <source>
        <dbReference type="EMBL" id="SVD44043.1"/>
    </source>
</evidence>
<feature type="domain" description="ABC transporter substrate-binding protein PnrA-like" evidence="2">
    <location>
        <begin position="45"/>
        <end position="184"/>
    </location>
</feature>
<dbReference type="EMBL" id="UINC01150803">
    <property type="protein sequence ID" value="SVD44043.1"/>
    <property type="molecule type" value="Genomic_DNA"/>
</dbReference>
<dbReference type="AlphaFoldDB" id="A0A382VC40"/>
<dbReference type="InterPro" id="IPR052910">
    <property type="entry name" value="ABC-Purine-Binding"/>
</dbReference>
<evidence type="ECO:0000259" key="2">
    <source>
        <dbReference type="Pfam" id="PF02608"/>
    </source>
</evidence>
<dbReference type="Pfam" id="PF02608">
    <property type="entry name" value="Bmp"/>
    <property type="match status" value="1"/>
</dbReference>
<organism evidence="3">
    <name type="scientific">marine metagenome</name>
    <dbReference type="NCBI Taxonomy" id="408172"/>
    <lineage>
        <taxon>unclassified sequences</taxon>
        <taxon>metagenomes</taxon>
        <taxon>ecological metagenomes</taxon>
    </lineage>
</organism>
<keyword evidence="1" id="KW-0732">Signal</keyword>
<reference evidence="3" key="1">
    <citation type="submission" date="2018-05" db="EMBL/GenBank/DDBJ databases">
        <authorList>
            <person name="Lanie J.A."/>
            <person name="Ng W.-L."/>
            <person name="Kazmierczak K.M."/>
            <person name="Andrzejewski T.M."/>
            <person name="Davidsen T.M."/>
            <person name="Wayne K.J."/>
            <person name="Tettelin H."/>
            <person name="Glass J.I."/>
            <person name="Rusch D."/>
            <person name="Podicherti R."/>
            <person name="Tsui H.-C.T."/>
            <person name="Winkler M.E."/>
        </authorList>
    </citation>
    <scope>NUCLEOTIDE SEQUENCE</scope>
</reference>
<sequence length="210" mass="22866">MYRSKPQIIALILITVISAVMMTSCSSETENSEKNEEQAVKPLKFGLILVGPKNDRGWSQAHYEGGQYVENKLNGEMIVIDKVNPADSPNLTVEQVASDMIEQGAKLIFATSDDMKDGILAAAKANPDTPMIWSSGDSAWSDGESYRDDLNNLGNIMGKMEYGKMIAGCSAALKSKSGNISFLGPLINDETRRLANAAYLGAQHCWTKIR</sequence>
<gene>
    <name evidence="3" type="ORF">METZ01_LOCUS396897</name>
</gene>
<evidence type="ECO:0000256" key="1">
    <source>
        <dbReference type="ARBA" id="ARBA00022729"/>
    </source>
</evidence>
<dbReference type="GO" id="GO:0005886">
    <property type="term" value="C:plasma membrane"/>
    <property type="evidence" value="ECO:0007669"/>
    <property type="project" value="InterPro"/>
</dbReference>
<protein>
    <recommendedName>
        <fullName evidence="2">ABC transporter substrate-binding protein PnrA-like domain-containing protein</fullName>
    </recommendedName>
</protein>
<dbReference type="InterPro" id="IPR003760">
    <property type="entry name" value="PnrA-like"/>
</dbReference>
<dbReference type="PANTHER" id="PTHR43208:SF1">
    <property type="entry name" value="ABC TRANSPORTER SUBSTRATE-BINDING PROTEIN"/>
    <property type="match status" value="1"/>
</dbReference>
<dbReference type="PROSITE" id="PS51257">
    <property type="entry name" value="PROKAR_LIPOPROTEIN"/>
    <property type="match status" value="1"/>
</dbReference>
<feature type="non-terminal residue" evidence="3">
    <location>
        <position position="210"/>
    </location>
</feature>
<accession>A0A382VC40</accession>
<dbReference type="PANTHER" id="PTHR43208">
    <property type="entry name" value="ABC TRANSPORTER SUBSTRATE-BINDING PROTEIN"/>
    <property type="match status" value="1"/>
</dbReference>
<proteinExistence type="predicted"/>